<name>A0A840BV18_9HYPH</name>
<keyword evidence="1" id="KW-0812">Transmembrane</keyword>
<gene>
    <name evidence="2" type="ORF">GGR16_001409</name>
</gene>
<protein>
    <submittedName>
        <fullName evidence="2">Uncharacterized protein</fullName>
    </submittedName>
</protein>
<evidence type="ECO:0000313" key="3">
    <source>
        <dbReference type="Proteomes" id="UP000577362"/>
    </source>
</evidence>
<sequence length="101" mass="10825">MVNSILHVRSNGLSPPAIHVSVPAAAATLASFVLISFWLCMLLGLVAPDWGLHRPWLQFYLGLSGFDLRSLALGTVQSIAFGLYAGAAIALLFNVFSRRLG</sequence>
<dbReference type="EMBL" id="JACIEN010000001">
    <property type="protein sequence ID" value="MBB4016403.1"/>
    <property type="molecule type" value="Genomic_DNA"/>
</dbReference>
<feature type="transmembrane region" description="Helical" evidence="1">
    <location>
        <begin position="20"/>
        <end position="47"/>
    </location>
</feature>
<feature type="transmembrane region" description="Helical" evidence="1">
    <location>
        <begin position="71"/>
        <end position="96"/>
    </location>
</feature>
<evidence type="ECO:0000256" key="1">
    <source>
        <dbReference type="SAM" id="Phobius"/>
    </source>
</evidence>
<reference evidence="2 3" key="1">
    <citation type="submission" date="2020-08" db="EMBL/GenBank/DDBJ databases">
        <title>Genomic Encyclopedia of Type Strains, Phase IV (KMG-IV): sequencing the most valuable type-strain genomes for metagenomic binning, comparative biology and taxonomic classification.</title>
        <authorList>
            <person name="Goeker M."/>
        </authorList>
    </citation>
    <scope>NUCLEOTIDE SEQUENCE [LARGE SCALE GENOMIC DNA]</scope>
    <source>
        <strain evidence="2 3">DSM 103737</strain>
    </source>
</reference>
<evidence type="ECO:0000313" key="2">
    <source>
        <dbReference type="EMBL" id="MBB4016403.1"/>
    </source>
</evidence>
<comment type="caution">
    <text evidence="2">The sequence shown here is derived from an EMBL/GenBank/DDBJ whole genome shotgun (WGS) entry which is preliminary data.</text>
</comment>
<organism evidence="2 3">
    <name type="scientific">Chelatococcus caeni</name>
    <dbReference type="NCBI Taxonomy" id="1348468"/>
    <lineage>
        <taxon>Bacteria</taxon>
        <taxon>Pseudomonadati</taxon>
        <taxon>Pseudomonadota</taxon>
        <taxon>Alphaproteobacteria</taxon>
        <taxon>Hyphomicrobiales</taxon>
        <taxon>Chelatococcaceae</taxon>
        <taxon>Chelatococcus</taxon>
    </lineage>
</organism>
<keyword evidence="1" id="KW-1133">Transmembrane helix</keyword>
<accession>A0A840BV18</accession>
<dbReference type="RefSeq" id="WP_019404145.1">
    <property type="nucleotide sequence ID" value="NZ_JACIEN010000001.1"/>
</dbReference>
<keyword evidence="1" id="KW-0472">Membrane</keyword>
<proteinExistence type="predicted"/>
<dbReference type="AlphaFoldDB" id="A0A840BV18"/>
<dbReference type="Proteomes" id="UP000577362">
    <property type="component" value="Unassembled WGS sequence"/>
</dbReference>
<keyword evidence="3" id="KW-1185">Reference proteome</keyword>